<dbReference type="InterPro" id="IPR001680">
    <property type="entry name" value="WD40_rpt"/>
</dbReference>
<organism evidence="8 9">
    <name type="scientific">Dulcicalothrix desertica PCC 7102</name>
    <dbReference type="NCBI Taxonomy" id="232991"/>
    <lineage>
        <taxon>Bacteria</taxon>
        <taxon>Bacillati</taxon>
        <taxon>Cyanobacteriota</taxon>
        <taxon>Cyanophyceae</taxon>
        <taxon>Nostocales</taxon>
        <taxon>Calotrichaceae</taxon>
        <taxon>Dulcicalothrix</taxon>
    </lineage>
</organism>
<dbReference type="GO" id="GO:0004197">
    <property type="term" value="F:cysteine-type endopeptidase activity"/>
    <property type="evidence" value="ECO:0007669"/>
    <property type="project" value="InterPro"/>
</dbReference>
<dbReference type="RefSeq" id="WP_127077984.1">
    <property type="nucleotide sequence ID" value="NZ_RSCL01000001.1"/>
</dbReference>
<feature type="repeat" description="WD" evidence="3">
    <location>
        <begin position="1194"/>
        <end position="1235"/>
    </location>
</feature>
<dbReference type="InterPro" id="IPR029030">
    <property type="entry name" value="Caspase-like_dom_sf"/>
</dbReference>
<dbReference type="OrthoDB" id="464342at2"/>
<dbReference type="PROSITE" id="PS00678">
    <property type="entry name" value="WD_REPEATS_1"/>
    <property type="match status" value="10"/>
</dbReference>
<gene>
    <name evidence="8" type="ORF">DSM106972_001880</name>
</gene>
<reference evidence="8" key="1">
    <citation type="submission" date="2018-12" db="EMBL/GenBank/DDBJ databases">
        <authorList>
            <person name="Will S."/>
            <person name="Neumann-Schaal M."/>
            <person name="Henke P."/>
        </authorList>
    </citation>
    <scope>NUCLEOTIDE SEQUENCE</scope>
    <source>
        <strain evidence="8">PCC 7102</strain>
    </source>
</reference>
<dbReference type="InterPro" id="IPR049052">
    <property type="entry name" value="nSTAND1"/>
</dbReference>
<comment type="caution">
    <text evidence="8">The sequence shown here is derived from an EMBL/GenBank/DDBJ whole genome shotgun (WGS) entry which is preliminary data.</text>
</comment>
<dbReference type="Pfam" id="PF25173">
    <property type="entry name" value="Beta-prop_WDR3_1st"/>
    <property type="match status" value="1"/>
</dbReference>
<feature type="repeat" description="WD" evidence="3">
    <location>
        <begin position="1320"/>
        <end position="1361"/>
    </location>
</feature>
<dbReference type="PANTHER" id="PTHR44019">
    <property type="entry name" value="WD REPEAT-CONTAINING PROTEIN 55"/>
    <property type="match status" value="1"/>
</dbReference>
<accession>A0A433VUA2</accession>
<evidence type="ECO:0000313" key="8">
    <source>
        <dbReference type="EMBL" id="RUT09693.1"/>
    </source>
</evidence>
<sequence length="1488" mass="167493">MLSNNKRKALVVGINKYNCFKNLQAPAVNATFIENNFKTLCQFQVTRLENVTRKQIKNAIINLLMPSGEHADTVILYFSGYVLAKNEGVSELFFTTNESNPSQDDLGLSLQWLKQILKESPVTNQIIIFDCCYHQKKQLDLDKFIAGNENGKNRLFIVSFHSHSKSFRDKYHKNTKLRKCTELTAAILNILKPKSKESIDNKRLVKQLKEYEKQLNTCGDFKRISFGKTIYLIPGEDKYTLENKSEPSDSPYKGLAYFNYTEADAEYFYGRNTLTDELLEKVNKNNFLALLGASGSGKSSIIRAGIVYQLQQGLRISGSENWYIPQVFQPGKEPLNNLARAFVDTKLPEDEQNIRFKEFRELLNQEDQGLKQLINKVISTNVEGVVLIVDQFEEVFSLRDNPDEPLAKDSEQYKFIQCLLKDLNDLGEKFCLVLAIRADFFGKCAEEEYFGLARKIQQHLVAVTPMSEEDLEEVIVQPAKKVGVKVDDALKRQLITDAREVSGSLPLLQNSLTELWKRRNHQELTLTYSLYEEIKNEIKKQLVDNRGFLEALLEKHLEHVYNSLDKRKTEIANYILVNLIEIGNGTGSTRIRVYITNLAESAQYSLNEIRAVINHLTSNNIIIISEEIQNDGFKYEVVTLAHEILIIHWKTLRELLDKKRVYRPFKAAIELDTKKCKIEKKSGNQNIESFLYTGEKLKEAEKIIENFGYLLQLTAEEKEFIQESKANQVSEEQKRDKIRQQRFTALRILIISLLLILFLLSLLFVSEKEKNTQAERFQLNQSVALTRYSDALFREGQKFDALVEGLRAAIPLQKLKLDTPMKDETVSVLRRTVYGAKERNRLEKHIGSVYSASFNLDGKILASGGADGTIKLWNVTTGEEINTLTKHSGRVYSVSFSSDGTTLASGSADSTIKLWNVTTGEEINTLKGHSGKVYSVSFNLDGTILASGGADGTIRLWNAATGEEINTFKGHNGKVYSISFNSDGKTLASGSTDGTVRIWNIDTHNNSILSKDNYFVHSVSFSRDGKILASGSADGTIRLWNASDTAKLWNANTRESRILNRHEYSVNSVSFNKDGTKLVSGNFDNTIKLWDVATGKKITTVTGHRDWILDVSFSPDDKILASAAADGSIKIWDASRIEENTTFTGHSDWVSSVSFNPKNETKLASGSLDSTIKIWDIATGKEERTIYTVEGNNSDSRQRKINSISYSHNGKILASSSADGFIQLWDASTGQEIDSKFIDNNTWINNIIFSFDDKKIAFATLNHTVQIWDLETDKLIRIFQESDGFSGVSFSPDDKLLASGSFDNTIKIWDIITGKLVKTLQGHNSKVNTVSFSPDGKTLASGSFNNIIKLWDVEEGKLIKTLKGHSGKINSLSFSPNGKLLASSSADKTIKIWDILLGKDIKTFTEHIEDILSVTFSPDGKTLASGSADEKVMLWKVPDNNNFIAASENLDLNELIKLGCNWAGGYLQYNSNVRIHDQHLCDNINRVK</sequence>
<dbReference type="InterPro" id="IPR019775">
    <property type="entry name" value="WD40_repeat_CS"/>
</dbReference>
<dbReference type="PROSITE" id="PS50082">
    <property type="entry name" value="WD_REPEATS_2"/>
    <property type="match status" value="14"/>
</dbReference>
<feature type="repeat" description="WD" evidence="3">
    <location>
        <begin position="926"/>
        <end position="967"/>
    </location>
</feature>
<feature type="repeat" description="WD" evidence="3">
    <location>
        <begin position="968"/>
        <end position="1009"/>
    </location>
</feature>
<dbReference type="CDD" id="cd00267">
    <property type="entry name" value="ABC_ATPase"/>
    <property type="match status" value="1"/>
</dbReference>
<reference evidence="8" key="2">
    <citation type="journal article" date="2019" name="Genome Biol. Evol.">
        <title>Day and night: Metabolic profiles and evolutionary relationships of six axenic non-marine cyanobacteria.</title>
        <authorList>
            <person name="Will S.E."/>
            <person name="Henke P."/>
            <person name="Boedeker C."/>
            <person name="Huang S."/>
            <person name="Brinkmann H."/>
            <person name="Rohde M."/>
            <person name="Jarek M."/>
            <person name="Friedl T."/>
            <person name="Seufert S."/>
            <person name="Schumacher M."/>
            <person name="Overmann J."/>
            <person name="Neumann-Schaal M."/>
            <person name="Petersen J."/>
        </authorList>
    </citation>
    <scope>NUCLEOTIDE SEQUENCE [LARGE SCALE GENOMIC DNA]</scope>
    <source>
        <strain evidence="8">PCC 7102</strain>
    </source>
</reference>
<evidence type="ECO:0000256" key="4">
    <source>
        <dbReference type="SAM" id="Phobius"/>
    </source>
</evidence>
<evidence type="ECO:0000256" key="2">
    <source>
        <dbReference type="ARBA" id="ARBA00022737"/>
    </source>
</evidence>
<dbReference type="Pfam" id="PF00400">
    <property type="entry name" value="WD40"/>
    <property type="match status" value="4"/>
</dbReference>
<keyword evidence="4" id="KW-0472">Membrane</keyword>
<dbReference type="PRINTS" id="PR00320">
    <property type="entry name" value="GPROTEINBRPT"/>
</dbReference>
<keyword evidence="1 3" id="KW-0853">WD repeat</keyword>
<feature type="repeat" description="WD" evidence="3">
    <location>
        <begin position="1278"/>
        <end position="1319"/>
    </location>
</feature>
<evidence type="ECO:0000259" key="6">
    <source>
        <dbReference type="Pfam" id="PF20703"/>
    </source>
</evidence>
<dbReference type="PROSITE" id="PS50294">
    <property type="entry name" value="WD_REPEATS_REGION"/>
    <property type="match status" value="13"/>
</dbReference>
<feature type="repeat" description="WD" evidence="3">
    <location>
        <begin position="1237"/>
        <end position="1278"/>
    </location>
</feature>
<dbReference type="InterPro" id="IPR027417">
    <property type="entry name" value="P-loop_NTPase"/>
</dbReference>
<dbReference type="Pfam" id="PF00656">
    <property type="entry name" value="Peptidase_C14"/>
    <property type="match status" value="1"/>
</dbReference>
<dbReference type="InterPro" id="IPR036322">
    <property type="entry name" value="WD40_repeat_dom_sf"/>
</dbReference>
<name>A0A433VUA2_9CYAN</name>
<dbReference type="InterPro" id="IPR020472">
    <property type="entry name" value="WD40_PAC1"/>
</dbReference>
<dbReference type="SMART" id="SM00320">
    <property type="entry name" value="WD40"/>
    <property type="match status" value="14"/>
</dbReference>
<dbReference type="EMBL" id="RSCL01000001">
    <property type="protein sequence ID" value="RUT09693.1"/>
    <property type="molecule type" value="Genomic_DNA"/>
</dbReference>
<evidence type="ECO:0000256" key="1">
    <source>
        <dbReference type="ARBA" id="ARBA00022574"/>
    </source>
</evidence>
<feature type="domain" description="Peptidase C14 caspase" evidence="5">
    <location>
        <begin position="6"/>
        <end position="138"/>
    </location>
</feature>
<dbReference type="InterPro" id="IPR011600">
    <property type="entry name" value="Pept_C14_caspase"/>
</dbReference>
<dbReference type="SUPFAM" id="SSF52540">
    <property type="entry name" value="P-loop containing nucleoside triphosphate hydrolases"/>
    <property type="match status" value="1"/>
</dbReference>
<feature type="domain" description="Novel STAND NTPase 1" evidence="6">
    <location>
        <begin position="251"/>
        <end position="675"/>
    </location>
</feature>
<evidence type="ECO:0000259" key="7">
    <source>
        <dbReference type="Pfam" id="PF25047"/>
    </source>
</evidence>
<feature type="domain" description="TEP-1 second beta-propeller" evidence="7">
    <location>
        <begin position="985"/>
        <end position="1195"/>
    </location>
</feature>
<dbReference type="Gene3D" id="2.130.10.10">
    <property type="entry name" value="YVTN repeat-like/Quinoprotein amine dehydrogenase"/>
    <property type="match status" value="5"/>
</dbReference>
<evidence type="ECO:0008006" key="10">
    <source>
        <dbReference type="Google" id="ProtNLM"/>
    </source>
</evidence>
<feature type="repeat" description="WD" evidence="3">
    <location>
        <begin position="1101"/>
        <end position="1142"/>
    </location>
</feature>
<evidence type="ECO:0000256" key="3">
    <source>
        <dbReference type="PROSITE-ProRule" id="PRU00221"/>
    </source>
</evidence>
<keyword evidence="2" id="KW-0677">Repeat</keyword>
<protein>
    <recommendedName>
        <fullName evidence="10">Peptidase C14 caspase domain-containing protein</fullName>
    </recommendedName>
</protein>
<keyword evidence="9" id="KW-1185">Reference proteome</keyword>
<feature type="repeat" description="WD" evidence="3">
    <location>
        <begin position="842"/>
        <end position="883"/>
    </location>
</feature>
<feature type="repeat" description="WD" evidence="3">
    <location>
        <begin position="1362"/>
        <end position="1403"/>
    </location>
</feature>
<dbReference type="Pfam" id="PF20703">
    <property type="entry name" value="nSTAND1"/>
    <property type="match status" value="1"/>
</dbReference>
<proteinExistence type="predicted"/>
<dbReference type="Proteomes" id="UP000271624">
    <property type="component" value="Unassembled WGS sequence"/>
</dbReference>
<dbReference type="Gene3D" id="3.40.50.300">
    <property type="entry name" value="P-loop containing nucleotide triphosphate hydrolases"/>
    <property type="match status" value="1"/>
</dbReference>
<keyword evidence="4" id="KW-1133">Transmembrane helix</keyword>
<feature type="transmembrane region" description="Helical" evidence="4">
    <location>
        <begin position="744"/>
        <end position="765"/>
    </location>
</feature>
<dbReference type="InterPro" id="IPR015943">
    <property type="entry name" value="WD40/YVTN_repeat-like_dom_sf"/>
</dbReference>
<dbReference type="Gene3D" id="3.40.50.1460">
    <property type="match status" value="1"/>
</dbReference>
<dbReference type="SUPFAM" id="SSF52129">
    <property type="entry name" value="Caspase-like"/>
    <property type="match status" value="1"/>
</dbReference>
<feature type="repeat" description="WD" evidence="3">
    <location>
        <begin position="1059"/>
        <end position="1100"/>
    </location>
</feature>
<keyword evidence="4" id="KW-0812">Transmembrane</keyword>
<dbReference type="PANTHER" id="PTHR44019:SF8">
    <property type="entry name" value="POC1 CENTRIOLAR PROTEIN HOMOLOG"/>
    <property type="match status" value="1"/>
</dbReference>
<evidence type="ECO:0000313" key="9">
    <source>
        <dbReference type="Proteomes" id="UP000271624"/>
    </source>
</evidence>
<dbReference type="CDD" id="cd00200">
    <property type="entry name" value="WD40"/>
    <property type="match status" value="2"/>
</dbReference>
<dbReference type="GO" id="GO:0006508">
    <property type="term" value="P:proteolysis"/>
    <property type="evidence" value="ECO:0007669"/>
    <property type="project" value="InterPro"/>
</dbReference>
<dbReference type="InterPro" id="IPR050505">
    <property type="entry name" value="WDR55/POC1"/>
</dbReference>
<feature type="repeat" description="WD" evidence="3">
    <location>
        <begin position="1404"/>
        <end position="1445"/>
    </location>
</feature>
<dbReference type="InterPro" id="IPR056829">
    <property type="entry name" value="Beta-prop_TEP1_2nd"/>
</dbReference>
<dbReference type="Pfam" id="PF25047">
    <property type="entry name" value="Beta-prop_TEP1_2nd"/>
    <property type="match status" value="1"/>
</dbReference>
<feature type="repeat" description="WD" evidence="3">
    <location>
        <begin position="1143"/>
        <end position="1185"/>
    </location>
</feature>
<dbReference type="SUPFAM" id="SSF50978">
    <property type="entry name" value="WD40 repeat-like"/>
    <property type="match status" value="3"/>
</dbReference>
<feature type="repeat" description="WD" evidence="3">
    <location>
        <begin position="884"/>
        <end position="925"/>
    </location>
</feature>
<evidence type="ECO:0000259" key="5">
    <source>
        <dbReference type="Pfam" id="PF00656"/>
    </source>
</evidence>
<feature type="repeat" description="WD" evidence="3">
    <location>
        <begin position="1009"/>
        <end position="1050"/>
    </location>
</feature>